<feature type="region of interest" description="Disordered" evidence="1">
    <location>
        <begin position="1"/>
        <end position="79"/>
    </location>
</feature>
<evidence type="ECO:0000256" key="1">
    <source>
        <dbReference type="SAM" id="MobiDB-lite"/>
    </source>
</evidence>
<evidence type="ECO:0000313" key="2">
    <source>
        <dbReference type="EMBL" id="QKI32048.1"/>
    </source>
</evidence>
<protein>
    <submittedName>
        <fullName evidence="2">Uncharacterized protein</fullName>
    </submittedName>
</protein>
<feature type="compositionally biased region" description="Basic and acidic residues" evidence="1">
    <location>
        <begin position="31"/>
        <end position="46"/>
    </location>
</feature>
<name>A0A6M8PXR0_9MAGN</name>
<geneLocation type="mitochondrion" evidence="2"/>
<keyword evidence="2" id="KW-0496">Mitochondrion</keyword>
<dbReference type="AlphaFoldDB" id="A0A6M8PXR0"/>
<accession>A0A6M8PXR0</accession>
<reference evidence="2" key="1">
    <citation type="journal article" date="2020" name="Plant Mol. Biol.">
        <title>Multichromosomal structure and foreign tracts in the Ombrophytum subterraneum (Balanophoraceae) mitochondrial genome.</title>
        <authorList>
            <person name="Roulet M.E."/>
            <person name="Garcia L.E."/>
            <person name="Gandini C.L."/>
            <person name="Sato H."/>
            <person name="Ponce G."/>
            <person name="Sanchez-Puerta M.V."/>
        </authorList>
    </citation>
    <scope>NUCLEOTIDE SEQUENCE</scope>
    <source>
        <tissue evidence="2">Tuber</tissue>
    </source>
</reference>
<dbReference type="EMBL" id="MT076313">
    <property type="protein sequence ID" value="QKI32048.1"/>
    <property type="molecule type" value="Genomic_DNA"/>
</dbReference>
<feature type="region of interest" description="Disordered" evidence="1">
    <location>
        <begin position="94"/>
        <end position="116"/>
    </location>
</feature>
<proteinExistence type="predicted"/>
<sequence length="116" mass="11751">MEEPGQTAPLPPQPEAGVEPQPETGPADISAEERQGLGRESAKEKAPSPTMQAPQPLQMELGTSKEPAPGTSQGTTQKVAGEVVVEGLKGILKGAGTSLGKSISEGTCCPDDSEGS</sequence>
<gene>
    <name evidence="2" type="primary">orf116b</name>
</gene>
<organism evidence="2">
    <name type="scientific">Ombrophytum subterraneum</name>
    <dbReference type="NCBI Taxonomy" id="50155"/>
    <lineage>
        <taxon>Eukaryota</taxon>
        <taxon>Viridiplantae</taxon>
        <taxon>Streptophyta</taxon>
        <taxon>Embryophyta</taxon>
        <taxon>Tracheophyta</taxon>
        <taxon>Spermatophyta</taxon>
        <taxon>Magnoliopsida</taxon>
        <taxon>eudicotyledons</taxon>
        <taxon>Gunneridae</taxon>
        <taxon>Pentapetalae</taxon>
        <taxon>Santalales</taxon>
        <taxon>Balanophoraceae</taxon>
        <taxon>Ombrophytum</taxon>
    </lineage>
</organism>